<reference evidence="1 2" key="1">
    <citation type="submission" date="2015-09" db="EMBL/GenBank/DDBJ databases">
        <title>Genome sequence, genome mining and natural product profiling of a biocontrol bacterium Streptomyces malaysiensis F913.</title>
        <authorList>
            <person name="Xu Y."/>
            <person name="Wei J."/>
            <person name="Xie J."/>
            <person name="Li T."/>
            <person name="Zhou Z."/>
        </authorList>
    </citation>
    <scope>NUCLEOTIDE SEQUENCE [LARGE SCALE GENOMIC DNA]</scope>
    <source>
        <strain evidence="1 2">F913</strain>
    </source>
</reference>
<dbReference type="EMBL" id="LJIW01000001">
    <property type="protein sequence ID" value="PNG97009.1"/>
    <property type="molecule type" value="Genomic_DNA"/>
</dbReference>
<accession>A0A2J7Z9Y5</accession>
<proteinExistence type="predicted"/>
<comment type="caution">
    <text evidence="1">The sequence shown here is derived from an EMBL/GenBank/DDBJ whole genome shotgun (WGS) entry which is preliminary data.</text>
</comment>
<name>A0A2J7Z9Y5_STRMQ</name>
<dbReference type="AlphaFoldDB" id="A0A2J7Z9Y5"/>
<sequence>MAAFVHVQDRGVDGGVGGPVVIGRGDDLGNVEDGLGAEEHSAESGLFGVQVVRRDGFDVVATEVVDVALVAGVFRRAHAVPLGAVVGRPAGSRLG</sequence>
<organism evidence="1 2">
    <name type="scientific">Streptomyces malaysiensis</name>
    <dbReference type="NCBI Taxonomy" id="92644"/>
    <lineage>
        <taxon>Bacteria</taxon>
        <taxon>Bacillati</taxon>
        <taxon>Actinomycetota</taxon>
        <taxon>Actinomycetes</taxon>
        <taxon>Kitasatosporales</taxon>
        <taxon>Streptomycetaceae</taxon>
        <taxon>Streptomyces</taxon>
        <taxon>Streptomyces violaceusniger group</taxon>
    </lineage>
</organism>
<evidence type="ECO:0000313" key="2">
    <source>
        <dbReference type="Proteomes" id="UP000236520"/>
    </source>
</evidence>
<protein>
    <submittedName>
        <fullName evidence="1">Uncharacterized protein</fullName>
    </submittedName>
</protein>
<gene>
    <name evidence="1" type="ORF">SMF913_13034</name>
</gene>
<dbReference type="Proteomes" id="UP000236520">
    <property type="component" value="Unassembled WGS sequence"/>
</dbReference>
<keyword evidence="2" id="KW-1185">Reference proteome</keyword>
<evidence type="ECO:0000313" key="1">
    <source>
        <dbReference type="EMBL" id="PNG97009.1"/>
    </source>
</evidence>